<organism evidence="2 3">
    <name type="scientific">Phanerochaete carnosa (strain HHB-10118-sp)</name>
    <name type="common">White-rot fungus</name>
    <name type="synonym">Peniophora carnosa</name>
    <dbReference type="NCBI Taxonomy" id="650164"/>
    <lineage>
        <taxon>Eukaryota</taxon>
        <taxon>Fungi</taxon>
        <taxon>Dikarya</taxon>
        <taxon>Basidiomycota</taxon>
        <taxon>Agaricomycotina</taxon>
        <taxon>Agaricomycetes</taxon>
        <taxon>Polyporales</taxon>
        <taxon>Phanerochaetaceae</taxon>
        <taxon>Phanerochaete</taxon>
    </lineage>
</organism>
<feature type="region of interest" description="Disordered" evidence="1">
    <location>
        <begin position="682"/>
        <end position="706"/>
    </location>
</feature>
<dbReference type="HOGENOM" id="CLU_024266_0_0_1"/>
<dbReference type="InParanoid" id="K5W7N1"/>
<dbReference type="Proteomes" id="UP000008370">
    <property type="component" value="Unassembled WGS sequence"/>
</dbReference>
<dbReference type="OrthoDB" id="2804335at2759"/>
<gene>
    <name evidence="2" type="ORF">PHACADRAFT_192348</name>
</gene>
<evidence type="ECO:0000313" key="2">
    <source>
        <dbReference type="EMBL" id="EKM59953.1"/>
    </source>
</evidence>
<reference evidence="2 3" key="1">
    <citation type="journal article" date="2012" name="BMC Genomics">
        <title>Comparative genomics of the white-rot fungi, Phanerochaete carnosa and P. chrysosporium, to elucidate the genetic basis of the distinct wood types they colonize.</title>
        <authorList>
            <person name="Suzuki H."/>
            <person name="MacDonald J."/>
            <person name="Syed K."/>
            <person name="Salamov A."/>
            <person name="Hori C."/>
            <person name="Aerts A."/>
            <person name="Henrissat B."/>
            <person name="Wiebenga A."/>
            <person name="vanKuyk P.A."/>
            <person name="Barry K."/>
            <person name="Lindquist E."/>
            <person name="LaButti K."/>
            <person name="Lapidus A."/>
            <person name="Lucas S."/>
            <person name="Coutinho P."/>
            <person name="Gong Y."/>
            <person name="Samejima M."/>
            <person name="Mahadevan R."/>
            <person name="Abou-Zaid M."/>
            <person name="de Vries R.P."/>
            <person name="Igarashi K."/>
            <person name="Yadav J.S."/>
            <person name="Grigoriev I.V."/>
            <person name="Master E.R."/>
        </authorList>
    </citation>
    <scope>NUCLEOTIDE SEQUENCE [LARGE SCALE GENOMIC DNA]</scope>
    <source>
        <strain evidence="2 3">HHB-10118-sp</strain>
    </source>
</reference>
<feature type="compositionally biased region" description="Polar residues" evidence="1">
    <location>
        <begin position="1"/>
        <end position="21"/>
    </location>
</feature>
<dbReference type="SUPFAM" id="SSF48371">
    <property type="entry name" value="ARM repeat"/>
    <property type="match status" value="1"/>
</dbReference>
<evidence type="ECO:0000313" key="3">
    <source>
        <dbReference type="Proteomes" id="UP000008370"/>
    </source>
</evidence>
<dbReference type="InterPro" id="IPR016024">
    <property type="entry name" value="ARM-type_fold"/>
</dbReference>
<sequence>MPTELQSRTPSSSSATMQYTTGADLPPEMLSRILYYLTPPDKRENRARGGEFEFEFSRGEYRDLKRGLAAPSLVCNHWSEAIRPLLFSRLSLRSAEDVRMLRNVVDSPQFRTSSLSDAIQLVSIFQEVASTKPAWLYHVHWLTSRLQETSFECYVESPADGPKPTIGHRDLFRSLPRVPPPSSLRLAELVLSGLQFASATELALLVDSFPSLQRLICDRLIFLDSSSVVQSRRSPRRPSSSLVICRAYQCEGMPFSTKVALASDVLSVATRVGLDAHTWDAVLHALLALAPGTFQAVRVGMRQPEDKSLKAVDVTLAPSEGDMVSLCGSYILASIEVRQASAGQGAGPPSAFIDSIHLSLSFPDAQVRKSLRFDAFRIIIDAPLFDCLYFASGKPDGPEFETLKAILYHVLQGTQLYWALKSGKLKLVISNPVANPVDISVFSSDIMLLLQASLKDTIDDEPVTVDAAELVDNIIYAVQEGEGDEYLEELLTARASLEDTIDDEPITVDAAELVDSIIYAIQQGEGDEYLEKLLTACASLKDTIDDEPITVDAAELVNSIIYAIQQGEGDEYLEKLLTACASLKDTIDDEPITVDAAELVDSIIYAIQQGEGDEYLEKLLTACASLKDTIDDELITVDAAELVDSIIYAIQQGEGDEYLEKLLTARASLEDTIDDELEELLTSRASGTSADASSGTVAVPSAPEEA</sequence>
<proteinExistence type="predicted"/>
<dbReference type="GeneID" id="18910819"/>
<feature type="compositionally biased region" description="Low complexity" evidence="1">
    <location>
        <begin position="682"/>
        <end position="699"/>
    </location>
</feature>
<feature type="region of interest" description="Disordered" evidence="1">
    <location>
        <begin position="1"/>
        <end position="22"/>
    </location>
</feature>
<name>K5W7N1_PHACS</name>
<evidence type="ECO:0000256" key="1">
    <source>
        <dbReference type="SAM" id="MobiDB-lite"/>
    </source>
</evidence>
<dbReference type="EMBL" id="JH930469">
    <property type="protein sequence ID" value="EKM59953.1"/>
    <property type="molecule type" value="Genomic_DNA"/>
</dbReference>
<keyword evidence="3" id="KW-1185">Reference proteome</keyword>
<accession>K5W7N1</accession>
<protein>
    <submittedName>
        <fullName evidence="2">Uncharacterized protein</fullName>
    </submittedName>
</protein>
<dbReference type="RefSeq" id="XP_007392502.1">
    <property type="nucleotide sequence ID" value="XM_007392440.1"/>
</dbReference>
<dbReference type="AlphaFoldDB" id="K5W7N1"/>
<dbReference type="KEGG" id="pco:PHACADRAFT_192348"/>